<keyword evidence="6" id="KW-1185">Reference proteome</keyword>
<dbReference type="GO" id="GO:0016787">
    <property type="term" value="F:hydrolase activity"/>
    <property type="evidence" value="ECO:0007669"/>
    <property type="project" value="UniProtKB-KW"/>
</dbReference>
<dbReference type="PROSITE" id="PS00941">
    <property type="entry name" value="CARBOXYLESTERASE_B_2"/>
    <property type="match status" value="1"/>
</dbReference>
<dbReference type="Gene3D" id="3.40.50.1820">
    <property type="entry name" value="alpha/beta hydrolase"/>
    <property type="match status" value="1"/>
</dbReference>
<dbReference type="SUPFAM" id="SSF53474">
    <property type="entry name" value="alpha/beta-Hydrolases"/>
    <property type="match status" value="1"/>
</dbReference>
<dbReference type="Pfam" id="PF00135">
    <property type="entry name" value="COesterase"/>
    <property type="match status" value="1"/>
</dbReference>
<evidence type="ECO:0000256" key="3">
    <source>
        <dbReference type="RuleBase" id="RU361235"/>
    </source>
</evidence>
<dbReference type="STRING" id="2656787.A0A370U1I7"/>
<evidence type="ECO:0000256" key="1">
    <source>
        <dbReference type="ARBA" id="ARBA00005964"/>
    </source>
</evidence>
<dbReference type="InterPro" id="IPR019819">
    <property type="entry name" value="Carboxylesterase_B_CS"/>
</dbReference>
<accession>A0A370U1I7</accession>
<evidence type="ECO:0000259" key="4">
    <source>
        <dbReference type="Pfam" id="PF00135"/>
    </source>
</evidence>
<dbReference type="EMBL" id="NPIC01000001">
    <property type="protein sequence ID" value="RDL41634.1"/>
    <property type="molecule type" value="Genomic_DNA"/>
</dbReference>
<dbReference type="AlphaFoldDB" id="A0A370U1I7"/>
<evidence type="ECO:0000313" key="6">
    <source>
        <dbReference type="Proteomes" id="UP000254866"/>
    </source>
</evidence>
<dbReference type="InterPro" id="IPR029058">
    <property type="entry name" value="AB_hydrolase_fold"/>
</dbReference>
<dbReference type="InterPro" id="IPR002018">
    <property type="entry name" value="CarbesteraseB"/>
</dbReference>
<dbReference type="InterPro" id="IPR050309">
    <property type="entry name" value="Type-B_Carboxylest/Lipase"/>
</dbReference>
<sequence>MATFWAFAAILFSSLFALVLGNGSSLPIVDLGYENGEFYNFSNIRYGQAPVGNLRFRALLAPVTQSNIVNNGSVGVTCPQVVPPWQILAGMYLGSRLSNTSFDLAAAEAAVAAMPPQPLDPKTSEDCLFLDVFVPRAVFPKNSHGSGKGAPVLVWITGGGFIAGDKTAVGDQLYSPEGLIKASQTAPSKGLIFVSINYRLGAFGFLAGSEVEADGNANAGLHDQRLALEWVQNNIHLFGGDKGRVTVMGESGGGSSIMHQITAFGGKSPLPFTQAIMQSPAFISKASNWQNEVTFKTFLNHLNVSSLQEARNLPSENLINGNIAQISAGGFVDFSYGPTVDGTFTPGIPQRLLSSGAFKKNVNVMVAYNSWEGGLFQSPYVTNLSTLTDLIKVIIPRVSPGALSEITDGLYPPVFGGFRGYKTWGELQAQLTADAALVCGTTSISRAFGNQTYAYEFAIAPGIHGQDMAYTFATGPDPSIDYNVAKSLQQYITSFVDNGTPVAIGSPAFPKYGPDNKILKFGHTISQTTDPAANERCEWWNKALYY</sequence>
<dbReference type="EC" id="3.1.1.-" evidence="3"/>
<evidence type="ECO:0000256" key="2">
    <source>
        <dbReference type="ARBA" id="ARBA00022801"/>
    </source>
</evidence>
<dbReference type="OrthoDB" id="408631at2759"/>
<evidence type="ECO:0000313" key="5">
    <source>
        <dbReference type="EMBL" id="RDL41634.1"/>
    </source>
</evidence>
<proteinExistence type="inferred from homology"/>
<organism evidence="5 6">
    <name type="scientific">Venustampulla echinocandica</name>
    <dbReference type="NCBI Taxonomy" id="2656787"/>
    <lineage>
        <taxon>Eukaryota</taxon>
        <taxon>Fungi</taxon>
        <taxon>Dikarya</taxon>
        <taxon>Ascomycota</taxon>
        <taxon>Pezizomycotina</taxon>
        <taxon>Leotiomycetes</taxon>
        <taxon>Helotiales</taxon>
        <taxon>Pleuroascaceae</taxon>
        <taxon>Venustampulla</taxon>
    </lineage>
</organism>
<dbReference type="PROSITE" id="PS00122">
    <property type="entry name" value="CARBOXYLESTERASE_B_1"/>
    <property type="match status" value="1"/>
</dbReference>
<dbReference type="InterPro" id="IPR019826">
    <property type="entry name" value="Carboxylesterase_B_AS"/>
</dbReference>
<dbReference type="GeneID" id="43594462"/>
<dbReference type="RefSeq" id="XP_031874290.1">
    <property type="nucleotide sequence ID" value="XM_032010236.1"/>
</dbReference>
<comment type="caution">
    <text evidence="5">The sequence shown here is derived from an EMBL/GenBank/DDBJ whole genome shotgun (WGS) entry which is preliminary data.</text>
</comment>
<reference evidence="5 6" key="1">
    <citation type="journal article" date="2018" name="IMA Fungus">
        <title>IMA Genome-F 9: Draft genome sequence of Annulohypoxylon stygium, Aspergillus mulundensis, Berkeleyomyces basicola (syn. Thielaviopsis basicola), Ceratocystis smalleyi, two Cercospora beticola strains, Coleophoma cylindrospora, Fusarium fracticaudum, Phialophora cf. hyalina, and Morchella septimelata.</title>
        <authorList>
            <person name="Wingfield B.D."/>
            <person name="Bills G.F."/>
            <person name="Dong Y."/>
            <person name="Huang W."/>
            <person name="Nel W.J."/>
            <person name="Swalarsk-Parry B.S."/>
            <person name="Vaghefi N."/>
            <person name="Wilken P.M."/>
            <person name="An Z."/>
            <person name="de Beer Z.W."/>
            <person name="De Vos L."/>
            <person name="Chen L."/>
            <person name="Duong T.A."/>
            <person name="Gao Y."/>
            <person name="Hammerbacher A."/>
            <person name="Kikkert J.R."/>
            <person name="Li Y."/>
            <person name="Li H."/>
            <person name="Li K."/>
            <person name="Li Q."/>
            <person name="Liu X."/>
            <person name="Ma X."/>
            <person name="Naidoo K."/>
            <person name="Pethybridge S.J."/>
            <person name="Sun J."/>
            <person name="Steenkamp E.T."/>
            <person name="van der Nest M.A."/>
            <person name="van Wyk S."/>
            <person name="Wingfield M.J."/>
            <person name="Xiong C."/>
            <person name="Yue Q."/>
            <person name="Zhang X."/>
        </authorList>
    </citation>
    <scope>NUCLEOTIDE SEQUENCE [LARGE SCALE GENOMIC DNA]</scope>
    <source>
        <strain evidence="5 6">BP 5553</strain>
    </source>
</reference>
<comment type="similarity">
    <text evidence="1 3">Belongs to the type-B carboxylesterase/lipase family.</text>
</comment>
<feature type="domain" description="Carboxylesterase type B" evidence="4">
    <location>
        <begin position="34"/>
        <end position="540"/>
    </location>
</feature>
<name>A0A370U1I7_9HELO</name>
<protein>
    <recommendedName>
        <fullName evidence="3">Carboxylic ester hydrolase</fullName>
        <ecNumber evidence="3">3.1.1.-</ecNumber>
    </recommendedName>
</protein>
<keyword evidence="2 3" id="KW-0378">Hydrolase</keyword>
<dbReference type="Proteomes" id="UP000254866">
    <property type="component" value="Unassembled WGS sequence"/>
</dbReference>
<dbReference type="PANTHER" id="PTHR11559">
    <property type="entry name" value="CARBOXYLESTERASE"/>
    <property type="match status" value="1"/>
</dbReference>
<gene>
    <name evidence="5" type="ORF">BP5553_01613</name>
</gene>